<reference evidence="12 13" key="1">
    <citation type="submission" date="2015-02" db="EMBL/GenBank/DDBJ databases">
        <title>Genome sequene of Rhodovulum sulfidophilum DSM 2351.</title>
        <authorList>
            <person name="Nagao N."/>
        </authorList>
    </citation>
    <scope>NUCLEOTIDE SEQUENCE [LARGE SCALE GENOMIC DNA]</scope>
    <source>
        <strain evidence="12 13">DSM 2351</strain>
    </source>
</reference>
<feature type="transmembrane region" description="Helical" evidence="9">
    <location>
        <begin position="410"/>
        <end position="430"/>
    </location>
</feature>
<feature type="transmembrane region" description="Helical" evidence="9">
    <location>
        <begin position="461"/>
        <end position="481"/>
    </location>
</feature>
<comment type="function">
    <text evidence="8">Part of the tripartite ATP-independent periplasmic (TRAP) transport system.</text>
</comment>
<dbReference type="InterPro" id="IPR055348">
    <property type="entry name" value="DctQ"/>
</dbReference>
<feature type="transmembrane region" description="Helical" evidence="9">
    <location>
        <begin position="144"/>
        <end position="164"/>
    </location>
</feature>
<keyword evidence="4 8" id="KW-0997">Cell inner membrane</keyword>
<feature type="transmembrane region" description="Helical" evidence="9">
    <location>
        <begin position="561"/>
        <end position="586"/>
    </location>
</feature>
<dbReference type="NCBIfam" id="TIGR00786">
    <property type="entry name" value="dctM"/>
    <property type="match status" value="1"/>
</dbReference>
<gene>
    <name evidence="12" type="ORF">NHU_01530</name>
</gene>
<dbReference type="PATRIC" id="fig|35806.4.peg.1580"/>
<feature type="transmembrane region" description="Helical" evidence="9">
    <location>
        <begin position="487"/>
        <end position="503"/>
    </location>
</feature>
<dbReference type="Proteomes" id="UP000064912">
    <property type="component" value="Chromosome"/>
</dbReference>
<evidence type="ECO:0000256" key="5">
    <source>
        <dbReference type="ARBA" id="ARBA00022692"/>
    </source>
</evidence>
<feature type="transmembrane region" description="Helical" evidence="9">
    <location>
        <begin position="64"/>
        <end position="86"/>
    </location>
</feature>
<evidence type="ECO:0000256" key="1">
    <source>
        <dbReference type="ARBA" id="ARBA00004429"/>
    </source>
</evidence>
<feature type="transmembrane region" description="Helical" evidence="9">
    <location>
        <begin position="648"/>
        <end position="669"/>
    </location>
</feature>
<dbReference type="Pfam" id="PF06808">
    <property type="entry name" value="DctM"/>
    <property type="match status" value="1"/>
</dbReference>
<evidence type="ECO:0000256" key="9">
    <source>
        <dbReference type="SAM" id="Phobius"/>
    </source>
</evidence>
<evidence type="ECO:0000313" key="12">
    <source>
        <dbReference type="EMBL" id="BAQ68688.1"/>
    </source>
</evidence>
<feature type="transmembrane region" description="Helical" evidence="9">
    <location>
        <begin position="293"/>
        <end position="313"/>
    </location>
</feature>
<sequence length="679" mass="72209">MVSSSDEFEAGHGRRRPDGAVSRVVGGLNQFVGLAVAQFYIVVVAVTVWEVFARYVLGSPTRWAFEVVIIFCSCAWMLSAGYVTLFGRHISITVLQDLAPPRTRDLLSKLAMIVGIFALTLFIDDNMMRALGAITSGERSGASFNSPLPMVLKCALTIGSMLYLSQLLLNLHRATLAPLGRLIIAIVAAAVALRFAANALEHFGLLEPLVAPFQSFVTSATSPLNPQQYVDARSYDLGIVTLVMVGALLVLMMSGIPLGIVTLVVSIVSALFFFGPNGIYIVSSNAFGLGEQYAMIAVPLFVLMATILERAGIARDLFDGMAVFAGNLRGGVALQTTVVAVVLAAMSGVMGGEIVMLGLVALPQMLRLGYDSRLAAGIICAAGSLATLIPPSIVMIIYGLSANVGIGDLFLASFVPGLMLAVMYAAFVLIRCGLNPSLAPTVSELAAKSGRRIELSRSQKAAVALCILLVIGVMGSIYGGIATVTEAAGVGVLGALLIAAVRFQMNWRMLQSALVGTMSNVGSIFWLVIGAVSFVGIYNLIGGTRYMQAMFDALDMNPILLVLMMMLVLAILGTFMEWISITFLTIPVFVPVIRDLAPELGLSPADAALWFGVLYAMNVQVSFLSPPFGPACFWLKSVAPREVSLQQIFAGVLPFIGLQLIAIAVVVLFPQIPLFLTWF</sequence>
<feature type="transmembrane region" description="Helical" evidence="9">
    <location>
        <begin position="607"/>
        <end position="628"/>
    </location>
</feature>
<evidence type="ECO:0000256" key="2">
    <source>
        <dbReference type="ARBA" id="ARBA00022448"/>
    </source>
</evidence>
<dbReference type="AlphaFoldDB" id="A0A0D6B0L8"/>
<feature type="transmembrane region" description="Helical" evidence="9">
    <location>
        <begin position="106"/>
        <end position="123"/>
    </location>
</feature>
<dbReference type="EMBL" id="AP014800">
    <property type="protein sequence ID" value="BAQ68688.1"/>
    <property type="molecule type" value="Genomic_DNA"/>
</dbReference>
<dbReference type="InterPro" id="IPR010656">
    <property type="entry name" value="DctM"/>
</dbReference>
<feature type="transmembrane region" description="Helical" evidence="9">
    <location>
        <begin position="374"/>
        <end position="398"/>
    </location>
</feature>
<dbReference type="KEGG" id="rsu:NHU_01530"/>
<keyword evidence="3" id="KW-1003">Cell membrane</keyword>
<feature type="transmembrane region" description="Helical" evidence="9">
    <location>
        <begin position="260"/>
        <end position="281"/>
    </location>
</feature>
<keyword evidence="6 9" id="KW-1133">Transmembrane helix</keyword>
<proteinExistence type="predicted"/>
<dbReference type="PANTHER" id="PTHR33362">
    <property type="entry name" value="SIALIC ACID TRAP TRANSPORTER PERMEASE PROTEIN SIAT-RELATED"/>
    <property type="match status" value="1"/>
</dbReference>
<keyword evidence="2 8" id="KW-0813">Transport</keyword>
<feature type="transmembrane region" description="Helical" evidence="9">
    <location>
        <begin position="235"/>
        <end position="254"/>
    </location>
</feature>
<organism evidence="12 13">
    <name type="scientific">Rhodovulum sulfidophilum</name>
    <name type="common">Rhodobacter sulfidophilus</name>
    <dbReference type="NCBI Taxonomy" id="35806"/>
    <lineage>
        <taxon>Bacteria</taxon>
        <taxon>Pseudomonadati</taxon>
        <taxon>Pseudomonadota</taxon>
        <taxon>Alphaproteobacteria</taxon>
        <taxon>Rhodobacterales</taxon>
        <taxon>Paracoccaceae</taxon>
        <taxon>Rhodovulum</taxon>
    </lineage>
</organism>
<evidence type="ECO:0000256" key="7">
    <source>
        <dbReference type="ARBA" id="ARBA00023136"/>
    </source>
</evidence>
<protein>
    <submittedName>
        <fullName evidence="12">TRAP dicarboxylate transporter-DctM subunit</fullName>
    </submittedName>
</protein>
<dbReference type="InterPro" id="IPR004681">
    <property type="entry name" value="TRAP_DctM"/>
</dbReference>
<dbReference type="PANTHER" id="PTHR33362:SF7">
    <property type="entry name" value="SLL1103 PROTEIN"/>
    <property type="match status" value="1"/>
</dbReference>
<evidence type="ECO:0000313" key="13">
    <source>
        <dbReference type="Proteomes" id="UP000064912"/>
    </source>
</evidence>
<evidence type="ECO:0000259" key="11">
    <source>
        <dbReference type="Pfam" id="PF06808"/>
    </source>
</evidence>
<keyword evidence="7 9" id="KW-0472">Membrane</keyword>
<evidence type="ECO:0000256" key="6">
    <source>
        <dbReference type="ARBA" id="ARBA00022989"/>
    </source>
</evidence>
<evidence type="ECO:0000256" key="4">
    <source>
        <dbReference type="ARBA" id="ARBA00022519"/>
    </source>
</evidence>
<dbReference type="GO" id="GO:0005886">
    <property type="term" value="C:plasma membrane"/>
    <property type="evidence" value="ECO:0007669"/>
    <property type="project" value="UniProtKB-SubCell"/>
</dbReference>
<evidence type="ECO:0000256" key="3">
    <source>
        <dbReference type="ARBA" id="ARBA00022475"/>
    </source>
</evidence>
<dbReference type="GO" id="GO:0022857">
    <property type="term" value="F:transmembrane transporter activity"/>
    <property type="evidence" value="ECO:0007669"/>
    <property type="project" value="UniProtKB-UniRule"/>
</dbReference>
<feature type="transmembrane region" description="Helical" evidence="9">
    <location>
        <begin position="333"/>
        <end position="362"/>
    </location>
</feature>
<feature type="domain" description="TRAP C4-dicarboxylate transport system permease DctM subunit" evidence="11">
    <location>
        <begin position="246"/>
        <end position="672"/>
    </location>
</feature>
<evidence type="ECO:0000259" key="10">
    <source>
        <dbReference type="Pfam" id="PF04290"/>
    </source>
</evidence>
<keyword evidence="5 9" id="KW-0812">Transmembrane</keyword>
<dbReference type="Pfam" id="PF04290">
    <property type="entry name" value="DctQ"/>
    <property type="match status" value="1"/>
</dbReference>
<feature type="domain" description="Tripartite ATP-independent periplasmic transporters DctQ component" evidence="10">
    <location>
        <begin position="44"/>
        <end position="173"/>
    </location>
</feature>
<feature type="transmembrane region" description="Helical" evidence="9">
    <location>
        <begin position="524"/>
        <end position="541"/>
    </location>
</feature>
<comment type="subcellular location">
    <subcellularLocation>
        <location evidence="1 8">Cell inner membrane</location>
        <topology evidence="1 8">Multi-pass membrane protein</topology>
    </subcellularLocation>
</comment>
<accession>A0A0D6B0L8</accession>
<feature type="transmembrane region" description="Helical" evidence="9">
    <location>
        <begin position="31"/>
        <end position="52"/>
    </location>
</feature>
<name>A0A0D6B0L8_RHOSU</name>
<evidence type="ECO:0000256" key="8">
    <source>
        <dbReference type="RuleBase" id="RU369079"/>
    </source>
</evidence>
<feature type="transmembrane region" description="Helical" evidence="9">
    <location>
        <begin position="176"/>
        <end position="197"/>
    </location>
</feature>